<proteinExistence type="inferred from homology"/>
<dbReference type="AlphaFoldDB" id="A0AA88Y7V0"/>
<sequence>MKSQRDKNIKHQRHKTLNTENSEQTGEGFTTIMDTVETTLGAPTAEEMAAGNLKEAPPTEDIPRGPETSEEDKEPSSKSSDSDKKTDKDSGSSPADSVKEEAPPIASKEEAPPTASGGGGGWFSGWGVSSLSSVMQNTTNMSKHLVTGSLDVLETIGKKTFDVIKEHDPVLRKTREVFLFDKGDKPNLSQVLRDAKKDSEAQVELEHQMEEARKVNFGAVFDEYQGLAHLEALEILSNQCEKRIQSLLSAMSEESLADIKSGLIDIKKVFEREEEEDDEVEQNQDFEKLVTEEISKLHLGTKPDKLTMTHKNIKEKLENCETGSDDTDRVKSLHQCAIQSLAELTSKSVEQFHKAGELVLLQREPIKTFLEKAYHLHR</sequence>
<keyword evidence="5" id="KW-1185">Reference proteome</keyword>
<dbReference type="PANTHER" id="PTHR12842">
    <property type="entry name" value="FI01459P"/>
    <property type="match status" value="1"/>
</dbReference>
<protein>
    <recommendedName>
        <fullName evidence="6">Protein FAM114A2</fullName>
    </recommendedName>
</protein>
<dbReference type="EMBL" id="VSWD01000006">
    <property type="protein sequence ID" value="KAK3099672.1"/>
    <property type="molecule type" value="Genomic_DNA"/>
</dbReference>
<evidence type="ECO:0000313" key="4">
    <source>
        <dbReference type="EMBL" id="KAK3099672.1"/>
    </source>
</evidence>
<dbReference type="PANTHER" id="PTHR12842:SF6">
    <property type="entry name" value="FI01459P"/>
    <property type="match status" value="1"/>
</dbReference>
<organism evidence="4 5">
    <name type="scientific">Pinctada imbricata</name>
    <name type="common">Atlantic pearl-oyster</name>
    <name type="synonym">Pinctada martensii</name>
    <dbReference type="NCBI Taxonomy" id="66713"/>
    <lineage>
        <taxon>Eukaryota</taxon>
        <taxon>Metazoa</taxon>
        <taxon>Spiralia</taxon>
        <taxon>Lophotrochozoa</taxon>
        <taxon>Mollusca</taxon>
        <taxon>Bivalvia</taxon>
        <taxon>Autobranchia</taxon>
        <taxon>Pteriomorphia</taxon>
        <taxon>Pterioida</taxon>
        <taxon>Pterioidea</taxon>
        <taxon>Pteriidae</taxon>
        <taxon>Pinctada</taxon>
    </lineage>
</organism>
<comment type="caution">
    <text evidence="4">The sequence shown here is derived from an EMBL/GenBank/DDBJ whole genome shotgun (WGS) entry which is preliminary data.</text>
</comment>
<comment type="similarity">
    <text evidence="1">Belongs to the FAM114 family.</text>
</comment>
<feature type="compositionally biased region" description="Basic and acidic residues" evidence="3">
    <location>
        <begin position="74"/>
        <end position="90"/>
    </location>
</feature>
<feature type="compositionally biased region" description="Basic and acidic residues" evidence="3">
    <location>
        <begin position="97"/>
        <end position="111"/>
    </location>
</feature>
<gene>
    <name evidence="4" type="ORF">FSP39_007841</name>
</gene>
<feature type="compositionally biased region" description="Polar residues" evidence="3">
    <location>
        <begin position="18"/>
        <end position="38"/>
    </location>
</feature>
<evidence type="ECO:0000313" key="5">
    <source>
        <dbReference type="Proteomes" id="UP001186944"/>
    </source>
</evidence>
<reference evidence="4" key="1">
    <citation type="submission" date="2019-08" db="EMBL/GenBank/DDBJ databases">
        <title>The improved chromosome-level genome for the pearl oyster Pinctada fucata martensii using PacBio sequencing and Hi-C.</title>
        <authorList>
            <person name="Zheng Z."/>
        </authorList>
    </citation>
    <scope>NUCLEOTIDE SEQUENCE</scope>
    <source>
        <strain evidence="4">ZZ-2019</strain>
        <tissue evidence="4">Adductor muscle</tissue>
    </source>
</reference>
<evidence type="ECO:0000256" key="1">
    <source>
        <dbReference type="ARBA" id="ARBA00006903"/>
    </source>
</evidence>
<evidence type="ECO:0000256" key="3">
    <source>
        <dbReference type="SAM" id="MobiDB-lite"/>
    </source>
</evidence>
<keyword evidence="2" id="KW-0597">Phosphoprotein</keyword>
<evidence type="ECO:0008006" key="6">
    <source>
        <dbReference type="Google" id="ProtNLM"/>
    </source>
</evidence>
<feature type="region of interest" description="Disordered" evidence="3">
    <location>
        <begin position="1"/>
        <end position="121"/>
    </location>
</feature>
<evidence type="ECO:0000256" key="2">
    <source>
        <dbReference type="ARBA" id="ARBA00022553"/>
    </source>
</evidence>
<accession>A0AA88Y7V0</accession>
<dbReference type="Pfam" id="PF05334">
    <property type="entry name" value="DUF719"/>
    <property type="match status" value="1"/>
</dbReference>
<dbReference type="Proteomes" id="UP001186944">
    <property type="component" value="Unassembled WGS sequence"/>
</dbReference>
<name>A0AA88Y7V0_PINIB</name>
<dbReference type="InterPro" id="IPR007998">
    <property type="entry name" value="DUF719"/>
</dbReference>